<dbReference type="Proteomes" id="UP000294832">
    <property type="component" value="Unassembled WGS sequence"/>
</dbReference>
<dbReference type="RefSeq" id="WP_133040711.1">
    <property type="nucleotide sequence ID" value="NZ_SLWF01000063.1"/>
</dbReference>
<keyword evidence="2" id="KW-1185">Reference proteome</keyword>
<protein>
    <submittedName>
        <fullName evidence="1">Uncharacterized protein DUF2442</fullName>
    </submittedName>
</protein>
<reference evidence="1 2" key="1">
    <citation type="submission" date="2019-03" db="EMBL/GenBank/DDBJ databases">
        <title>Freshwater and sediment microbial communities from various areas in North America, analyzing microbe dynamics in response to fracking.</title>
        <authorList>
            <person name="Lamendella R."/>
        </authorList>
    </citation>
    <scope>NUCLEOTIDE SEQUENCE [LARGE SCALE GENOMIC DNA]</scope>
    <source>
        <strain evidence="1 2">74A</strain>
    </source>
</reference>
<dbReference type="Pfam" id="PF10387">
    <property type="entry name" value="DUF2442"/>
    <property type="match status" value="1"/>
</dbReference>
<comment type="caution">
    <text evidence="1">The sequence shown here is derived from an EMBL/GenBank/DDBJ whole genome shotgun (WGS) entry which is preliminary data.</text>
</comment>
<name>A0A4R2F4E4_9GAMM</name>
<evidence type="ECO:0000313" key="1">
    <source>
        <dbReference type="EMBL" id="TCN75915.1"/>
    </source>
</evidence>
<sequence>MKSEQLGKNTSVKVLGVNPLGLWLLADNEEHFLSFKEFPWFENAPVKAVFNVEKQGRSGFCWPDLDVDLTLDGIKHPDKYPLKAKH</sequence>
<accession>A0A4R2F4E4</accession>
<dbReference type="EMBL" id="SLWF01000063">
    <property type="protein sequence ID" value="TCN75915.1"/>
    <property type="molecule type" value="Genomic_DNA"/>
</dbReference>
<gene>
    <name evidence="1" type="ORF">EDC91_1631</name>
</gene>
<organism evidence="1 2">
    <name type="scientific">Shewanella fodinae</name>
    <dbReference type="NCBI Taxonomy" id="552357"/>
    <lineage>
        <taxon>Bacteria</taxon>
        <taxon>Pseudomonadati</taxon>
        <taxon>Pseudomonadota</taxon>
        <taxon>Gammaproteobacteria</taxon>
        <taxon>Alteromonadales</taxon>
        <taxon>Shewanellaceae</taxon>
        <taxon>Shewanella</taxon>
    </lineage>
</organism>
<dbReference type="OrthoDB" id="9795924at2"/>
<dbReference type="InterPro" id="IPR018841">
    <property type="entry name" value="DUF2442"/>
</dbReference>
<dbReference type="AlphaFoldDB" id="A0A4R2F4E4"/>
<proteinExistence type="predicted"/>
<evidence type="ECO:0000313" key="2">
    <source>
        <dbReference type="Proteomes" id="UP000294832"/>
    </source>
</evidence>